<accession>A0A9X5E4R2</accession>
<comment type="caution">
    <text evidence="1">The sequence shown here is derived from an EMBL/GenBank/DDBJ whole genome shotgun (WGS) entry which is preliminary data.</text>
</comment>
<dbReference type="Proteomes" id="UP000031532">
    <property type="component" value="Unassembled WGS sequence"/>
</dbReference>
<evidence type="ECO:0000313" key="2">
    <source>
        <dbReference type="Proteomes" id="UP000031532"/>
    </source>
</evidence>
<evidence type="ECO:0000313" key="1">
    <source>
        <dbReference type="EMBL" id="NHC35246.1"/>
    </source>
</evidence>
<organism evidence="1 2">
    <name type="scientific">Scytonema millei VB511283</name>
    <dbReference type="NCBI Taxonomy" id="1245923"/>
    <lineage>
        <taxon>Bacteria</taxon>
        <taxon>Bacillati</taxon>
        <taxon>Cyanobacteriota</taxon>
        <taxon>Cyanophyceae</taxon>
        <taxon>Nostocales</taxon>
        <taxon>Scytonemataceae</taxon>
        <taxon>Scytonema</taxon>
    </lineage>
</organism>
<name>A0A9X5E4R2_9CYAN</name>
<keyword evidence="2" id="KW-1185">Reference proteome</keyword>
<dbReference type="RefSeq" id="WP_165587663.1">
    <property type="nucleotide sequence ID" value="NZ_JTJC03000002.1"/>
</dbReference>
<dbReference type="AlphaFoldDB" id="A0A9X5E4R2"/>
<protein>
    <submittedName>
        <fullName evidence="1">Uncharacterized protein</fullName>
    </submittedName>
</protein>
<sequence>MKCLAPNVIICPAECFIQRLYVLVLQIPHILAVSDRLVAFECERSIIQRYDN</sequence>
<dbReference type="EMBL" id="JTJC03000002">
    <property type="protein sequence ID" value="NHC35246.1"/>
    <property type="molecule type" value="Genomic_DNA"/>
</dbReference>
<proteinExistence type="predicted"/>
<reference evidence="1 2" key="1">
    <citation type="journal article" date="2015" name="Genome Announc.">
        <title>Draft Genome Sequence of the Terrestrial Cyanobacterium Scytonema millei VB511283, Isolated from Eastern India.</title>
        <authorList>
            <person name="Sen D."/>
            <person name="Chandrababunaidu M.M."/>
            <person name="Singh D."/>
            <person name="Sanghi N."/>
            <person name="Ghorai A."/>
            <person name="Mishra G.P."/>
            <person name="Madduluri M."/>
            <person name="Adhikary S.P."/>
            <person name="Tripathy S."/>
        </authorList>
    </citation>
    <scope>NUCLEOTIDE SEQUENCE [LARGE SCALE GENOMIC DNA]</scope>
    <source>
        <strain evidence="1 2">VB511283</strain>
    </source>
</reference>
<gene>
    <name evidence="1" type="ORF">QH73_0011315</name>
</gene>